<dbReference type="SUPFAM" id="SSF52540">
    <property type="entry name" value="P-loop containing nucleoside triphosphate hydrolases"/>
    <property type="match status" value="1"/>
</dbReference>
<evidence type="ECO:0000313" key="1">
    <source>
        <dbReference type="EMBL" id="SPD88117.1"/>
    </source>
</evidence>
<keyword evidence="2" id="KW-1185">Reference proteome</keyword>
<organism evidence="1 2">
    <name type="scientific">Micropruina glycogenica</name>
    <dbReference type="NCBI Taxonomy" id="75385"/>
    <lineage>
        <taxon>Bacteria</taxon>
        <taxon>Bacillati</taxon>
        <taxon>Actinomycetota</taxon>
        <taxon>Actinomycetes</taxon>
        <taxon>Propionibacteriales</taxon>
        <taxon>Nocardioidaceae</taxon>
        <taxon>Micropruina</taxon>
    </lineage>
</organism>
<accession>A0A2N9JKX6</accession>
<reference evidence="1 2" key="1">
    <citation type="submission" date="2018-02" db="EMBL/GenBank/DDBJ databases">
        <authorList>
            <person name="Cohen D.B."/>
            <person name="Kent A.D."/>
        </authorList>
    </citation>
    <scope>NUCLEOTIDE SEQUENCE [LARGE SCALE GENOMIC DNA]</scope>
    <source>
        <strain evidence="1">1</strain>
    </source>
</reference>
<dbReference type="KEGG" id="mgg:MPLG2_3087"/>
<dbReference type="Gene3D" id="3.40.50.300">
    <property type="entry name" value="P-loop containing nucleotide triphosphate hydrolases"/>
    <property type="match status" value="1"/>
</dbReference>
<sequence length="257" mass="26800">MAVVVLCSAGHSPGVSTTALGLALTWPNEVLLVDADRTPTQSVLAGYLHGERSGHHGLGGLLQAWRERRPFDEVIGAEAIDLPQLVARDEPVRFLPGFPHPGVVGLFGGAWPDLMAALAAREGDVLIDAGRLGVDGLPLPLAQNADLVLVVTRTSLVSLAALRLYLPALTDSTGSERLALGLIGSSMPYGRAEVQQQFGVTIAADLAFEPEAAAVLSDGAPPPRRFAGSGYVRGLTLAGRSIAGRLQAARDLIGARR</sequence>
<dbReference type="Proteomes" id="UP000238164">
    <property type="component" value="Chromosome 1"/>
</dbReference>
<evidence type="ECO:0000313" key="2">
    <source>
        <dbReference type="Proteomes" id="UP000238164"/>
    </source>
</evidence>
<dbReference type="RefSeq" id="WP_105186693.1">
    <property type="nucleotide sequence ID" value="NZ_BAAAGO010000006.1"/>
</dbReference>
<dbReference type="EMBL" id="LT985188">
    <property type="protein sequence ID" value="SPD88117.1"/>
    <property type="molecule type" value="Genomic_DNA"/>
</dbReference>
<dbReference type="InterPro" id="IPR027417">
    <property type="entry name" value="P-loop_NTPase"/>
</dbReference>
<evidence type="ECO:0008006" key="3">
    <source>
        <dbReference type="Google" id="ProtNLM"/>
    </source>
</evidence>
<gene>
    <name evidence="1" type="ORF">MPLG2_3087</name>
</gene>
<protein>
    <recommendedName>
        <fullName evidence="3">Cellulose biosynthesis protein BcsQ</fullName>
    </recommendedName>
</protein>
<proteinExistence type="predicted"/>
<dbReference type="AlphaFoldDB" id="A0A2N9JKX6"/>
<dbReference type="OrthoDB" id="5243870at2"/>
<name>A0A2N9JKX6_9ACTN</name>